<feature type="region of interest" description="Disordered" evidence="1">
    <location>
        <begin position="884"/>
        <end position="938"/>
    </location>
</feature>
<dbReference type="OrthoDB" id="1305729at2759"/>
<evidence type="ECO:0000313" key="3">
    <source>
        <dbReference type="Proteomes" id="UP000824120"/>
    </source>
</evidence>
<dbReference type="AlphaFoldDB" id="A0A9J5XCX4"/>
<feature type="compositionally biased region" description="Polar residues" evidence="1">
    <location>
        <begin position="845"/>
        <end position="854"/>
    </location>
</feature>
<feature type="region of interest" description="Disordered" evidence="1">
    <location>
        <begin position="605"/>
        <end position="626"/>
    </location>
</feature>
<comment type="caution">
    <text evidence="2">The sequence shown here is derived from an EMBL/GenBank/DDBJ whole genome shotgun (WGS) entry which is preliminary data.</text>
</comment>
<dbReference type="PANTHER" id="PTHR37722">
    <property type="entry name" value="OS01G0167700 PROTEIN"/>
    <property type="match status" value="1"/>
</dbReference>
<evidence type="ECO:0000256" key="1">
    <source>
        <dbReference type="SAM" id="MobiDB-lite"/>
    </source>
</evidence>
<keyword evidence="3" id="KW-1185">Reference proteome</keyword>
<feature type="compositionally biased region" description="Basic and acidic residues" evidence="1">
    <location>
        <begin position="916"/>
        <end position="926"/>
    </location>
</feature>
<feature type="region of interest" description="Disordered" evidence="1">
    <location>
        <begin position="349"/>
        <end position="371"/>
    </location>
</feature>
<feature type="compositionally biased region" description="Basic and acidic residues" evidence="1">
    <location>
        <begin position="181"/>
        <end position="192"/>
    </location>
</feature>
<dbReference type="EMBL" id="JACXVP010000009">
    <property type="protein sequence ID" value="KAG5584736.1"/>
    <property type="molecule type" value="Genomic_DNA"/>
</dbReference>
<name>A0A9J5XCX4_SOLCO</name>
<feature type="region of interest" description="Disordered" evidence="1">
    <location>
        <begin position="826"/>
        <end position="859"/>
    </location>
</feature>
<feature type="compositionally biased region" description="Basic and acidic residues" evidence="1">
    <location>
        <begin position="894"/>
        <end position="903"/>
    </location>
</feature>
<protein>
    <submittedName>
        <fullName evidence="2">Uncharacterized protein</fullName>
    </submittedName>
</protein>
<sequence length="960" mass="108220">MSNYFSWEKCQFLQLISGTNGSFPLSRVSHRFHNSLTQDDDDDEEEINSQVSLILSDFVHPSSLTGSRDSEAHHFTVRTPLRSSEAQHCIHWPLLAFYCLLRSSVVHLVAHCLDFTLRSSRFLSQNQNSAQVLTISHSLLLWMFQGRFLPRCYNGWVGQGGKLILQKQYFEQRKWQEQQKKNAGESFFDEKSPCNQQEKNSRSLDILSLLNVSTGSGEHKSNVHSARHIYEDNQMLHPSPVIQTKEVIYLGSLQHKEGSTLAFWQKLERHQAPKIMQPAQIIGAPGGHERGSYSTNDKVNPLANSTSKQLSIIDILGDDGPNYELESSTHEGHVAFSIEGLGKVEMSTPVHSPQLPGRPLAYGRPSPPRARRKALSSDYLNKGIDGIELELDSMMVDVELPFHTSPFDGSSCSRGVQDSPGSAEHKLLDTKWFSSNNDFTCLYTFENDEIFGKNKGSSHTILNANSSFPLPESFHEDCCSSHLDAVSTDFWNNQSCGMREFNFEDYYYRDFANSCSARNYGKQDTYFDDSYHQKQSVRMKAKSEFNIIDAPTPYSKHFKPENFSVSDGDWCSMGYTSPHLMDYIDHVDRTWFANEDARDNLMVGDLDTQPKMNSNNKRRSQEVSDGRKETKFCEKLFATERNCKRNDIQQGKPTKLPWLPNQSRAKPENYNSAFYEKRSDMNNDGLREARCGPGESNSRFKSFYQTSVSKRYVSTCSDFLVGDVLTDKEPKLQVDSLHNLEGSIEYPGEYAPSCFMMEPITFELDSPACTFRNLFQDAKKGCGGENSLHTLGSHGTVTGNIIRDVGSDGDKGVDILPFDSSQFDPNTEVSGRCKSFSSGKEKSMDGSSSVNECSNCDEPKEKIPEVKDRAGSFHYSECAEEATSSVEMSTVSKGDQDSLDKNQDTQSSLRYQAGDEVTKDDSRSSSKEGMITTRQSHNVHQNGQVMMLEAVSFNFYMCSF</sequence>
<accession>A0A9J5XCX4</accession>
<proteinExistence type="predicted"/>
<reference evidence="2 3" key="1">
    <citation type="submission" date="2020-09" db="EMBL/GenBank/DDBJ databases">
        <title>De no assembly of potato wild relative species, Solanum commersonii.</title>
        <authorList>
            <person name="Cho K."/>
        </authorList>
    </citation>
    <scope>NUCLEOTIDE SEQUENCE [LARGE SCALE GENOMIC DNA]</scope>
    <source>
        <strain evidence="2">LZ3.2</strain>
        <tissue evidence="2">Leaf</tissue>
    </source>
</reference>
<gene>
    <name evidence="2" type="ORF">H5410_045170</name>
</gene>
<dbReference type="Proteomes" id="UP000824120">
    <property type="component" value="Chromosome 9"/>
</dbReference>
<feature type="compositionally biased region" description="Polar residues" evidence="1">
    <location>
        <begin position="884"/>
        <end position="893"/>
    </location>
</feature>
<organism evidence="2 3">
    <name type="scientific">Solanum commersonii</name>
    <name type="common">Commerson's wild potato</name>
    <name type="synonym">Commerson's nightshade</name>
    <dbReference type="NCBI Taxonomy" id="4109"/>
    <lineage>
        <taxon>Eukaryota</taxon>
        <taxon>Viridiplantae</taxon>
        <taxon>Streptophyta</taxon>
        <taxon>Embryophyta</taxon>
        <taxon>Tracheophyta</taxon>
        <taxon>Spermatophyta</taxon>
        <taxon>Magnoliopsida</taxon>
        <taxon>eudicotyledons</taxon>
        <taxon>Gunneridae</taxon>
        <taxon>Pentapetalae</taxon>
        <taxon>asterids</taxon>
        <taxon>lamiids</taxon>
        <taxon>Solanales</taxon>
        <taxon>Solanaceae</taxon>
        <taxon>Solanoideae</taxon>
        <taxon>Solaneae</taxon>
        <taxon>Solanum</taxon>
    </lineage>
</organism>
<dbReference type="PANTHER" id="PTHR37722:SF2">
    <property type="entry name" value="OS01G0167700 PROTEIN"/>
    <property type="match status" value="1"/>
</dbReference>
<feature type="region of interest" description="Disordered" evidence="1">
    <location>
        <begin position="181"/>
        <end position="200"/>
    </location>
</feature>
<evidence type="ECO:0000313" key="2">
    <source>
        <dbReference type="EMBL" id="KAG5584736.1"/>
    </source>
</evidence>